<sequence>MDPFHTLSVFYNDDGETIGLKLWQTSSIANSSAFHPAHDPDLFISICLPTEHTYFSEPIEAMCDMLPLDNTHIIII</sequence>
<reference evidence="1 2" key="1">
    <citation type="submission" date="2019-02" db="EMBL/GenBank/DDBJ databases">
        <title>Genome sequencing of the rare red list fungi Hericium alpestre (H. flagellum).</title>
        <authorList>
            <person name="Buettner E."/>
            <person name="Kellner H."/>
        </authorList>
    </citation>
    <scope>NUCLEOTIDE SEQUENCE [LARGE SCALE GENOMIC DNA]</scope>
    <source>
        <strain evidence="1 2">DSM 108284</strain>
    </source>
</reference>
<keyword evidence="2" id="KW-1185">Reference proteome</keyword>
<comment type="caution">
    <text evidence="1">The sequence shown here is derived from an EMBL/GenBank/DDBJ whole genome shotgun (WGS) entry which is preliminary data.</text>
</comment>
<evidence type="ECO:0000313" key="1">
    <source>
        <dbReference type="EMBL" id="TFY79100.1"/>
    </source>
</evidence>
<gene>
    <name evidence="1" type="ORF">EWM64_g4911</name>
</gene>
<accession>A0A4Y9ZY31</accession>
<evidence type="ECO:0000313" key="2">
    <source>
        <dbReference type="Proteomes" id="UP000298061"/>
    </source>
</evidence>
<dbReference type="EMBL" id="SFCI01000560">
    <property type="protein sequence ID" value="TFY79100.1"/>
    <property type="molecule type" value="Genomic_DNA"/>
</dbReference>
<proteinExistence type="predicted"/>
<name>A0A4Y9ZY31_9AGAM</name>
<dbReference type="AlphaFoldDB" id="A0A4Y9ZY31"/>
<protein>
    <submittedName>
        <fullName evidence="1">Uncharacterized protein</fullName>
    </submittedName>
</protein>
<dbReference type="Proteomes" id="UP000298061">
    <property type="component" value="Unassembled WGS sequence"/>
</dbReference>
<organism evidence="1 2">
    <name type="scientific">Hericium alpestre</name>
    <dbReference type="NCBI Taxonomy" id="135208"/>
    <lineage>
        <taxon>Eukaryota</taxon>
        <taxon>Fungi</taxon>
        <taxon>Dikarya</taxon>
        <taxon>Basidiomycota</taxon>
        <taxon>Agaricomycotina</taxon>
        <taxon>Agaricomycetes</taxon>
        <taxon>Russulales</taxon>
        <taxon>Hericiaceae</taxon>
        <taxon>Hericium</taxon>
    </lineage>
</organism>